<evidence type="ECO:0000256" key="1">
    <source>
        <dbReference type="ARBA" id="ARBA00004613"/>
    </source>
</evidence>
<dbReference type="PROSITE" id="PS00213">
    <property type="entry name" value="LIPOCALIN"/>
    <property type="match status" value="1"/>
</dbReference>
<feature type="chain" id="PRO_5044816047" description="Apolipoprotein M" evidence="5">
    <location>
        <begin position="21"/>
        <end position="210"/>
    </location>
</feature>
<evidence type="ECO:0000313" key="7">
    <source>
        <dbReference type="Proteomes" id="UP001619887"/>
    </source>
</evidence>
<dbReference type="AlphaFoldDB" id="A0ABD2GVX7"/>
<accession>A0ABD2GVX7</accession>
<evidence type="ECO:0008006" key="8">
    <source>
        <dbReference type="Google" id="ProtNLM"/>
    </source>
</evidence>
<dbReference type="Proteomes" id="UP001619887">
    <property type="component" value="Unassembled WGS sequence"/>
</dbReference>
<dbReference type="GO" id="GO:0005576">
    <property type="term" value="C:extracellular region"/>
    <property type="evidence" value="ECO:0007669"/>
    <property type="project" value="UniProtKB-SubCell"/>
</dbReference>
<reference evidence="6 7" key="1">
    <citation type="journal article" date="2022" name="G3 (Bethesda)">
        <title>Evaluating Illumina-, Nanopore-, and PacBio-based genome assembly strategies with the bald notothen, Trematomus borchgrevinki.</title>
        <authorList>
            <person name="Rayamajhi N."/>
            <person name="Cheng C.C."/>
            <person name="Catchen J.M."/>
        </authorList>
    </citation>
    <scope>NUCLEOTIDE SEQUENCE [LARGE SCALE GENOMIC DNA]</scope>
    <source>
        <strain evidence="6">AGRC-2024</strain>
    </source>
</reference>
<dbReference type="PROSITE" id="PS51257">
    <property type="entry name" value="PROKAR_LIPOPROTEIN"/>
    <property type="match status" value="1"/>
</dbReference>
<dbReference type="PANTHER" id="PTHR11967">
    <property type="entry name" value="ALPHA-1-ACID GLYCOPROTEIN"/>
    <property type="match status" value="1"/>
</dbReference>
<evidence type="ECO:0000256" key="4">
    <source>
        <dbReference type="ARBA" id="ARBA00023180"/>
    </source>
</evidence>
<comment type="subcellular location">
    <subcellularLocation>
        <location evidence="1">Secreted</location>
    </subcellularLocation>
</comment>
<name>A0ABD2GVX7_PAGBO</name>
<keyword evidence="7" id="KW-1185">Reference proteome</keyword>
<dbReference type="Gene3D" id="2.40.128.20">
    <property type="match status" value="1"/>
</dbReference>
<evidence type="ECO:0000313" key="6">
    <source>
        <dbReference type="EMBL" id="KAL3058275.1"/>
    </source>
</evidence>
<evidence type="ECO:0000256" key="2">
    <source>
        <dbReference type="ARBA" id="ARBA00022525"/>
    </source>
</evidence>
<evidence type="ECO:0000256" key="5">
    <source>
        <dbReference type="SAM" id="SignalP"/>
    </source>
</evidence>
<evidence type="ECO:0000256" key="3">
    <source>
        <dbReference type="ARBA" id="ARBA00022729"/>
    </source>
</evidence>
<sequence>MMKTLCVAALVLSLSSVCQPASLACEKLLQPVDKAPDLSGRWYVIAIPTSCFWQMMARVLLPSVHVEVTSKETPHFYDLIVKAKLDGVCGNNTKRFFQENNKLFDVDSNNASHGVPDVLLQTGCPDCIVSKGDLFPEILTIFSRRTNITAAELKEFETQAECLGLTKPQVLHSDHDFTNCRSEEDKEAMAIHQNAFVQRLMDVSGSILKC</sequence>
<dbReference type="EMBL" id="JBIYXZ010002074">
    <property type="protein sequence ID" value="KAL3058275.1"/>
    <property type="molecule type" value="Genomic_DNA"/>
</dbReference>
<organism evidence="6 7">
    <name type="scientific">Pagothenia borchgrevinki</name>
    <name type="common">Bald rockcod</name>
    <name type="synonym">Trematomus borchgrevinki</name>
    <dbReference type="NCBI Taxonomy" id="8213"/>
    <lineage>
        <taxon>Eukaryota</taxon>
        <taxon>Metazoa</taxon>
        <taxon>Chordata</taxon>
        <taxon>Craniata</taxon>
        <taxon>Vertebrata</taxon>
        <taxon>Euteleostomi</taxon>
        <taxon>Actinopterygii</taxon>
        <taxon>Neopterygii</taxon>
        <taxon>Teleostei</taxon>
        <taxon>Neoteleostei</taxon>
        <taxon>Acanthomorphata</taxon>
        <taxon>Eupercaria</taxon>
        <taxon>Perciformes</taxon>
        <taxon>Notothenioidei</taxon>
        <taxon>Nototheniidae</taxon>
        <taxon>Pagothenia</taxon>
    </lineage>
</organism>
<reference evidence="6 7" key="2">
    <citation type="journal article" date="2024" name="G3 (Bethesda)">
        <title>The genome of the cryopelagic Antarctic bald notothen, Trematomus borchgrevinki.</title>
        <authorList>
            <person name="Rayamajhi N."/>
            <person name="Rivera-Colon A.G."/>
            <person name="Minhas B.F."/>
            <person name="Cheng C.C."/>
            <person name="Catchen J.M."/>
        </authorList>
    </citation>
    <scope>NUCLEOTIDE SEQUENCE [LARGE SCALE GENOMIC DNA]</scope>
    <source>
        <strain evidence="6">AGRC-2024</strain>
    </source>
</reference>
<comment type="caution">
    <text evidence="6">The sequence shown here is derived from an EMBL/GenBank/DDBJ whole genome shotgun (WGS) entry which is preliminary data.</text>
</comment>
<protein>
    <recommendedName>
        <fullName evidence="8">Apolipoprotein M</fullName>
    </recommendedName>
</protein>
<keyword evidence="4" id="KW-0325">Glycoprotein</keyword>
<dbReference type="InterPro" id="IPR022272">
    <property type="entry name" value="Lipocalin_CS"/>
</dbReference>
<proteinExistence type="predicted"/>
<dbReference type="SUPFAM" id="SSF50814">
    <property type="entry name" value="Lipocalins"/>
    <property type="match status" value="1"/>
</dbReference>
<gene>
    <name evidence="6" type="ORF">OYC64_010449</name>
</gene>
<dbReference type="InterPro" id="IPR012674">
    <property type="entry name" value="Calycin"/>
</dbReference>
<dbReference type="PANTHER" id="PTHR11967:SF2">
    <property type="entry name" value="ALPHA-1-ACID GLYCOPROTEIN 1"/>
    <property type="match status" value="1"/>
</dbReference>
<keyword evidence="3 5" id="KW-0732">Signal</keyword>
<feature type="signal peptide" evidence="5">
    <location>
        <begin position="1"/>
        <end position="20"/>
    </location>
</feature>
<keyword evidence="2" id="KW-0964">Secreted</keyword>